<keyword evidence="8" id="KW-0472">Membrane</keyword>
<keyword evidence="4" id="KW-0547">Nucleotide-binding</keyword>
<keyword evidence="6" id="KW-0408">Iron</keyword>
<keyword evidence="5 16" id="KW-0067">ATP-binding</keyword>
<dbReference type="GO" id="GO:0015420">
    <property type="term" value="F:ABC-type vitamin B12 transporter activity"/>
    <property type="evidence" value="ECO:0007669"/>
    <property type="project" value="UniProtKB-EC"/>
</dbReference>
<evidence type="ECO:0000256" key="6">
    <source>
        <dbReference type="ARBA" id="ARBA00023004"/>
    </source>
</evidence>
<dbReference type="SMART" id="SM00382">
    <property type="entry name" value="AAA"/>
    <property type="match status" value="1"/>
</dbReference>
<comment type="function">
    <text evidence="10">Required for corrinoid utilization. Probably part of the ABC transporter complex BtuCDF involved in cobalamin (vitamin B12) import. Probably responsible for energy coupling to the transport system.</text>
</comment>
<dbReference type="PANTHER" id="PTHR42771:SF2">
    <property type="entry name" value="IRON(3+)-HYDROXAMATE IMPORT ATP-BINDING PROTEIN FHUC"/>
    <property type="match status" value="1"/>
</dbReference>
<evidence type="ECO:0000256" key="5">
    <source>
        <dbReference type="ARBA" id="ARBA00022840"/>
    </source>
</evidence>
<comment type="catalytic activity">
    <reaction evidence="9">
        <text>an R-cob(III)alamin(out) + ATP + H2O = an R-cob(III)alamin(in) + ADP + phosphate + H(+)</text>
        <dbReference type="Rhea" id="RHEA:17873"/>
        <dbReference type="ChEBI" id="CHEBI:15377"/>
        <dbReference type="ChEBI" id="CHEBI:15378"/>
        <dbReference type="ChEBI" id="CHEBI:30616"/>
        <dbReference type="ChEBI" id="CHEBI:43474"/>
        <dbReference type="ChEBI" id="CHEBI:140785"/>
        <dbReference type="ChEBI" id="CHEBI:456216"/>
        <dbReference type="EC" id="7.6.2.8"/>
    </reaction>
</comment>
<evidence type="ECO:0000256" key="12">
    <source>
        <dbReference type="ARBA" id="ARBA00066387"/>
    </source>
</evidence>
<sequence>MSPALTADDLAVGYPTTDDPIVECENVILPDGEITALVGPNGSGKSTLLKALSGQLEPWAGDVRLGTDDVYGMEKKPLARRLALLSQDGDLPGSLSVRELVQHGRHPYRGFLEPLSETDHAAVDEALNLTGTDEFADDGVGNLSGGQRQLARIAMTLAQEPDVLLLDEPTTFLDLRHQLGVLDAVRALNDERGVTVGIVLHDIAQAARYADNLIALRDGVPYDWGPPAEVVTEQLLADVFGVEATVREGPEIVPHQPL</sequence>
<evidence type="ECO:0000256" key="8">
    <source>
        <dbReference type="ARBA" id="ARBA00023136"/>
    </source>
</evidence>
<evidence type="ECO:0000256" key="9">
    <source>
        <dbReference type="ARBA" id="ARBA00050590"/>
    </source>
</evidence>
<evidence type="ECO:0000256" key="7">
    <source>
        <dbReference type="ARBA" id="ARBA00023065"/>
    </source>
</evidence>
<evidence type="ECO:0000256" key="11">
    <source>
        <dbReference type="ARBA" id="ARBA00064420"/>
    </source>
</evidence>
<dbReference type="PROSITE" id="PS00211">
    <property type="entry name" value="ABC_TRANSPORTER_1"/>
    <property type="match status" value="1"/>
</dbReference>
<dbReference type="RefSeq" id="WP_123123580.1">
    <property type="nucleotide sequence ID" value="NZ_RJJC01000001.1"/>
</dbReference>
<keyword evidence="3" id="KW-1003">Cell membrane</keyword>
<evidence type="ECO:0000256" key="10">
    <source>
        <dbReference type="ARBA" id="ARBA00058960"/>
    </source>
</evidence>
<feature type="domain" description="ABC transporter" evidence="15">
    <location>
        <begin position="5"/>
        <end position="243"/>
    </location>
</feature>
<dbReference type="FunFam" id="3.40.50.300:FF:000134">
    <property type="entry name" value="Iron-enterobactin ABC transporter ATP-binding protein"/>
    <property type="match status" value="1"/>
</dbReference>
<name>A0AAJ4UUR9_9EURY</name>
<dbReference type="EC" id="7.6.2.8" evidence="12"/>
<gene>
    <name evidence="16" type="ORF">Nmn1133_00220</name>
</gene>
<evidence type="ECO:0000313" key="17">
    <source>
        <dbReference type="Proteomes" id="UP000270581"/>
    </source>
</evidence>
<evidence type="ECO:0000313" key="16">
    <source>
        <dbReference type="EMBL" id="RNJ25282.1"/>
    </source>
</evidence>
<dbReference type="Gene3D" id="3.40.50.300">
    <property type="entry name" value="P-loop containing nucleotide triphosphate hydrolases"/>
    <property type="match status" value="1"/>
</dbReference>
<accession>A0AAJ4UUR9</accession>
<evidence type="ECO:0000256" key="14">
    <source>
        <dbReference type="ARBA" id="ARBA00077139"/>
    </source>
</evidence>
<comment type="caution">
    <text evidence="16">The sequence shown here is derived from an EMBL/GenBank/DDBJ whole genome shotgun (WGS) entry which is preliminary data.</text>
</comment>
<comment type="subunit">
    <text evidence="11">The complex is composed of two ATP-binding proteins (BtuD), two transmembrane proteins (BtuC) and a solute-binding protein (BtuF).</text>
</comment>
<reference evidence="16 17" key="1">
    <citation type="submission" date="2018-11" db="EMBL/GenBank/DDBJ databases">
        <title>Genome sequences of Natronomonas sp. CBA1133.</title>
        <authorList>
            <person name="Roh S.W."/>
            <person name="Cha I.-T."/>
        </authorList>
    </citation>
    <scope>NUCLEOTIDE SEQUENCE [LARGE SCALE GENOMIC DNA]</scope>
    <source>
        <strain evidence="16 17">CBA1133</strain>
    </source>
</reference>
<protein>
    <recommendedName>
        <fullName evidence="13">Cobalamin import ATP-binding protein BtuD</fullName>
        <ecNumber evidence="12">7.6.2.8</ecNumber>
    </recommendedName>
    <alternativeName>
        <fullName evidence="14">Vitamin B12-transporting ATPase</fullName>
    </alternativeName>
</protein>
<keyword evidence="7" id="KW-0406">Ion transport</keyword>
<dbReference type="InterPro" id="IPR003439">
    <property type="entry name" value="ABC_transporter-like_ATP-bd"/>
</dbReference>
<dbReference type="Proteomes" id="UP000270581">
    <property type="component" value="Unassembled WGS sequence"/>
</dbReference>
<evidence type="ECO:0000256" key="3">
    <source>
        <dbReference type="ARBA" id="ARBA00022475"/>
    </source>
</evidence>
<dbReference type="SUPFAM" id="SSF52540">
    <property type="entry name" value="P-loop containing nucleoside triphosphate hydrolases"/>
    <property type="match status" value="1"/>
</dbReference>
<dbReference type="GO" id="GO:0005524">
    <property type="term" value="F:ATP binding"/>
    <property type="evidence" value="ECO:0007669"/>
    <property type="project" value="UniProtKB-KW"/>
</dbReference>
<evidence type="ECO:0000256" key="4">
    <source>
        <dbReference type="ARBA" id="ARBA00022741"/>
    </source>
</evidence>
<dbReference type="Pfam" id="PF00005">
    <property type="entry name" value="ABC_tran"/>
    <property type="match status" value="1"/>
</dbReference>
<organism evidence="16 17">
    <name type="scientific">Halosegnis longus</name>
    <dbReference type="NCBI Taxonomy" id="2216012"/>
    <lineage>
        <taxon>Archaea</taxon>
        <taxon>Methanobacteriati</taxon>
        <taxon>Methanobacteriota</taxon>
        <taxon>Stenosarchaea group</taxon>
        <taxon>Halobacteria</taxon>
        <taxon>Halobacteriales</taxon>
        <taxon>Natronomonadaceae</taxon>
        <taxon>Halosegnis</taxon>
    </lineage>
</organism>
<evidence type="ECO:0000259" key="15">
    <source>
        <dbReference type="PROSITE" id="PS50893"/>
    </source>
</evidence>
<dbReference type="GO" id="GO:0016887">
    <property type="term" value="F:ATP hydrolysis activity"/>
    <property type="evidence" value="ECO:0007669"/>
    <property type="project" value="InterPro"/>
</dbReference>
<dbReference type="GO" id="GO:0005886">
    <property type="term" value="C:plasma membrane"/>
    <property type="evidence" value="ECO:0007669"/>
    <property type="project" value="UniProtKB-SubCell"/>
</dbReference>
<dbReference type="InterPro" id="IPR027417">
    <property type="entry name" value="P-loop_NTPase"/>
</dbReference>
<evidence type="ECO:0000256" key="13">
    <source>
        <dbReference type="ARBA" id="ARBA00073649"/>
    </source>
</evidence>
<dbReference type="EMBL" id="RJJC01000001">
    <property type="protein sequence ID" value="RNJ25282.1"/>
    <property type="molecule type" value="Genomic_DNA"/>
</dbReference>
<dbReference type="PANTHER" id="PTHR42771">
    <property type="entry name" value="IRON(3+)-HYDROXAMATE IMPORT ATP-BINDING PROTEIN FHUC"/>
    <property type="match status" value="1"/>
</dbReference>
<dbReference type="PROSITE" id="PS50893">
    <property type="entry name" value="ABC_TRANSPORTER_2"/>
    <property type="match status" value="1"/>
</dbReference>
<evidence type="ECO:0000256" key="1">
    <source>
        <dbReference type="ARBA" id="ARBA00004202"/>
    </source>
</evidence>
<proteinExistence type="predicted"/>
<dbReference type="InterPro" id="IPR051535">
    <property type="entry name" value="Siderophore_ABC-ATPase"/>
</dbReference>
<comment type="subcellular location">
    <subcellularLocation>
        <location evidence="1">Cell membrane</location>
        <topology evidence="1">Peripheral membrane protein</topology>
    </subcellularLocation>
</comment>
<dbReference type="GO" id="GO:0006811">
    <property type="term" value="P:monoatomic ion transport"/>
    <property type="evidence" value="ECO:0007669"/>
    <property type="project" value="UniProtKB-KW"/>
</dbReference>
<dbReference type="InterPro" id="IPR003593">
    <property type="entry name" value="AAA+_ATPase"/>
</dbReference>
<dbReference type="InterPro" id="IPR017871">
    <property type="entry name" value="ABC_transporter-like_CS"/>
</dbReference>
<dbReference type="AlphaFoldDB" id="A0AAJ4UUR9"/>
<keyword evidence="2" id="KW-0813">Transport</keyword>
<keyword evidence="17" id="KW-1185">Reference proteome</keyword>
<dbReference type="CDD" id="cd03214">
    <property type="entry name" value="ABC_Iron-Siderophores_B12_Hemin"/>
    <property type="match status" value="1"/>
</dbReference>
<evidence type="ECO:0000256" key="2">
    <source>
        <dbReference type="ARBA" id="ARBA00022448"/>
    </source>
</evidence>